<sequence length="373" mass="42544">MSARSKELKIKLQNDVNVYLHHSLPLCVILGEERFLPWFYQHFVQVISDSGESIFRGKWPSIWVDFLEGDDSYREVIDDVYLDRSVLKGQSDVLGMLVECLERGHCLIVSLDEYHLPKKASYQTRHYIHPTLIYGHDDRARQFLAVGFDDQRVFSALRFGYDEVLAGYSSAFDADEKSMDYQQLVRLLKPRPFSRGYPFSARRFLAQLKGYVSSSADFFSAGGYRVSRDLLSIATEAERLRFGLSVYDDVERCLEKRVRGEAGGITYHSIHLLHEHKRGLHERLRYVMGRYGLADELAGPVERLKQLGGYFYAARLKFLKAEAEKSSALMGQVLAHVREARAQEEPLLRGVCEQLEAAFEGKAAEAVARDAAA</sequence>
<evidence type="ECO:0008006" key="3">
    <source>
        <dbReference type="Google" id="ProtNLM"/>
    </source>
</evidence>
<dbReference type="AlphaFoldDB" id="A0A150PRQ3"/>
<proteinExistence type="predicted"/>
<comment type="caution">
    <text evidence="1">The sequence shown here is derived from an EMBL/GenBank/DDBJ whole genome shotgun (WGS) entry which is preliminary data.</text>
</comment>
<name>A0A150PRQ3_SORCE</name>
<organism evidence="1 2">
    <name type="scientific">Sorangium cellulosum</name>
    <name type="common">Polyangium cellulosum</name>
    <dbReference type="NCBI Taxonomy" id="56"/>
    <lineage>
        <taxon>Bacteria</taxon>
        <taxon>Pseudomonadati</taxon>
        <taxon>Myxococcota</taxon>
        <taxon>Polyangia</taxon>
        <taxon>Polyangiales</taxon>
        <taxon>Polyangiaceae</taxon>
        <taxon>Sorangium</taxon>
    </lineage>
</organism>
<dbReference type="EMBL" id="JELY01000724">
    <property type="protein sequence ID" value="KYF58359.1"/>
    <property type="molecule type" value="Genomic_DNA"/>
</dbReference>
<reference evidence="1 2" key="1">
    <citation type="submission" date="2014-02" db="EMBL/GenBank/DDBJ databases">
        <title>The small core and large imbalanced accessory genome model reveals a collaborative survival strategy of Sorangium cellulosum strains in nature.</title>
        <authorList>
            <person name="Han K."/>
            <person name="Peng R."/>
            <person name="Blom J."/>
            <person name="Li Y.-Z."/>
        </authorList>
    </citation>
    <scope>NUCLEOTIDE SEQUENCE [LARGE SCALE GENOMIC DNA]</scope>
    <source>
        <strain evidence="1 2">So0157-25</strain>
    </source>
</reference>
<evidence type="ECO:0000313" key="2">
    <source>
        <dbReference type="Proteomes" id="UP000075420"/>
    </source>
</evidence>
<evidence type="ECO:0000313" key="1">
    <source>
        <dbReference type="EMBL" id="KYF58359.1"/>
    </source>
</evidence>
<dbReference type="Proteomes" id="UP000075420">
    <property type="component" value="Unassembled WGS sequence"/>
</dbReference>
<accession>A0A150PRQ3</accession>
<protein>
    <recommendedName>
        <fullName evidence="3">Butirosin biosynthesis protein H N-terminal domain-containing protein</fullName>
    </recommendedName>
</protein>
<gene>
    <name evidence="1" type="ORF">BE08_03220</name>
</gene>